<feature type="compositionally biased region" description="Basic and acidic residues" evidence="1">
    <location>
        <begin position="23"/>
        <end position="35"/>
    </location>
</feature>
<dbReference type="Proteomes" id="UP001314170">
    <property type="component" value="Unassembled WGS sequence"/>
</dbReference>
<evidence type="ECO:0000256" key="1">
    <source>
        <dbReference type="SAM" id="MobiDB-lite"/>
    </source>
</evidence>
<evidence type="ECO:0000313" key="3">
    <source>
        <dbReference type="Proteomes" id="UP001314170"/>
    </source>
</evidence>
<gene>
    <name evidence="2" type="ORF">DCAF_LOCUS26412</name>
</gene>
<dbReference type="AlphaFoldDB" id="A0AAV1SSK2"/>
<feature type="compositionally biased region" description="Basic residues" evidence="1">
    <location>
        <begin position="36"/>
        <end position="45"/>
    </location>
</feature>
<accession>A0AAV1SSK2</accession>
<dbReference type="EMBL" id="CAWUPB010001197">
    <property type="protein sequence ID" value="CAK7356143.1"/>
    <property type="molecule type" value="Genomic_DNA"/>
</dbReference>
<reference evidence="2 3" key="1">
    <citation type="submission" date="2024-01" db="EMBL/GenBank/DDBJ databases">
        <authorList>
            <person name="Waweru B."/>
        </authorList>
    </citation>
    <scope>NUCLEOTIDE SEQUENCE [LARGE SCALE GENOMIC DNA]</scope>
</reference>
<sequence length="244" mass="27590">MENGQIMNSSAIQDSFMMKTLDGEETSKSHNDITTKRMKNRERQRRYRARKRLEADMKKASVTNQPRPPQVEVELYRHHNNYITPIPCKRNWKKDARRAHACKNLEETHNAAVISALPLNIESQTVCPAPGIMMGPPQERKIHSKNSVSLWSSETGKTKFGRRDWKAEARTSAITDRMGDIKDIASKLTIADRCHNQFLHDDPTVPTLTLAIIRKGGTDTGRALQVTTSSRTLFTSHNGGDPCI</sequence>
<proteinExistence type="predicted"/>
<evidence type="ECO:0008006" key="4">
    <source>
        <dbReference type="Google" id="ProtNLM"/>
    </source>
</evidence>
<protein>
    <recommendedName>
        <fullName evidence="4">BZIP domain-containing protein</fullName>
    </recommendedName>
</protein>
<keyword evidence="3" id="KW-1185">Reference proteome</keyword>
<evidence type="ECO:0000313" key="2">
    <source>
        <dbReference type="EMBL" id="CAK7356143.1"/>
    </source>
</evidence>
<organism evidence="2 3">
    <name type="scientific">Dovyalis caffra</name>
    <dbReference type="NCBI Taxonomy" id="77055"/>
    <lineage>
        <taxon>Eukaryota</taxon>
        <taxon>Viridiplantae</taxon>
        <taxon>Streptophyta</taxon>
        <taxon>Embryophyta</taxon>
        <taxon>Tracheophyta</taxon>
        <taxon>Spermatophyta</taxon>
        <taxon>Magnoliopsida</taxon>
        <taxon>eudicotyledons</taxon>
        <taxon>Gunneridae</taxon>
        <taxon>Pentapetalae</taxon>
        <taxon>rosids</taxon>
        <taxon>fabids</taxon>
        <taxon>Malpighiales</taxon>
        <taxon>Salicaceae</taxon>
        <taxon>Flacourtieae</taxon>
        <taxon>Dovyalis</taxon>
    </lineage>
</organism>
<feature type="region of interest" description="Disordered" evidence="1">
    <location>
        <begin position="23"/>
        <end position="45"/>
    </location>
</feature>
<name>A0AAV1SSK2_9ROSI</name>
<comment type="caution">
    <text evidence="2">The sequence shown here is derived from an EMBL/GenBank/DDBJ whole genome shotgun (WGS) entry which is preliminary data.</text>
</comment>